<gene>
    <name evidence="1" type="ORF">L3H44_03045</name>
</gene>
<dbReference type="RefSeq" id="WP_236881202.1">
    <property type="nucleotide sequence ID" value="NZ_JAKJKU010000001.1"/>
</dbReference>
<evidence type="ECO:0000313" key="1">
    <source>
        <dbReference type="EMBL" id="MCF6773393.1"/>
    </source>
</evidence>
<evidence type="ECO:0000313" key="2">
    <source>
        <dbReference type="Proteomes" id="UP001200604"/>
    </source>
</evidence>
<name>A0ABS9HJW2_9CORY</name>
<dbReference type="Proteomes" id="UP001200604">
    <property type="component" value="Unassembled WGS sequence"/>
</dbReference>
<proteinExistence type="predicted"/>
<protein>
    <submittedName>
        <fullName evidence="1">Uncharacterized protein</fullName>
    </submittedName>
</protein>
<accession>A0ABS9HJW2</accession>
<sequence length="48" mass="5051">MSGKTGSVWRGSANLAGGNISCADMARARHKKIPGVLDAREEKLGESH</sequence>
<organism evidence="1 2">
    <name type="scientific">Corynebacterium parakroppenstedtii</name>
    <dbReference type="NCBI Taxonomy" id="2828363"/>
    <lineage>
        <taxon>Bacteria</taxon>
        <taxon>Bacillati</taxon>
        <taxon>Actinomycetota</taxon>
        <taxon>Actinomycetes</taxon>
        <taxon>Mycobacteriales</taxon>
        <taxon>Corynebacteriaceae</taxon>
        <taxon>Corynebacterium</taxon>
    </lineage>
</organism>
<keyword evidence="2" id="KW-1185">Reference proteome</keyword>
<dbReference type="EMBL" id="JAKJKU010000001">
    <property type="protein sequence ID" value="MCF6773393.1"/>
    <property type="molecule type" value="Genomic_DNA"/>
</dbReference>
<reference evidence="1 2" key="1">
    <citation type="submission" date="2022-01" db="EMBL/GenBank/DDBJ databases">
        <title>Identification and Characterization of Corynebacterium sp.</title>
        <authorList>
            <person name="Luo Q."/>
            <person name="Qu P."/>
            <person name="Chen Q."/>
        </authorList>
    </citation>
    <scope>NUCLEOTIDE SEQUENCE [LARGE SCALE GENOMIC DNA]</scope>
    <source>
        <strain evidence="1 2">MC-12</strain>
    </source>
</reference>
<comment type="caution">
    <text evidence="1">The sequence shown here is derived from an EMBL/GenBank/DDBJ whole genome shotgun (WGS) entry which is preliminary data.</text>
</comment>